<accession>A0A6I3SGW8</accession>
<dbReference type="OrthoDB" id="2084576at2"/>
<proteinExistence type="predicted"/>
<dbReference type="AlphaFoldDB" id="A0A6I3SGW8"/>
<keyword evidence="3" id="KW-1185">Reference proteome</keyword>
<feature type="region of interest" description="Disordered" evidence="1">
    <location>
        <begin position="44"/>
        <end position="65"/>
    </location>
</feature>
<organism evidence="2 3">
    <name type="scientific">Heliobacterium mobile</name>
    <name type="common">Heliobacillus mobilis</name>
    <dbReference type="NCBI Taxonomy" id="28064"/>
    <lineage>
        <taxon>Bacteria</taxon>
        <taxon>Bacillati</taxon>
        <taxon>Bacillota</taxon>
        <taxon>Clostridia</taxon>
        <taxon>Eubacteriales</taxon>
        <taxon>Heliobacteriaceae</taxon>
        <taxon>Heliobacterium</taxon>
    </lineage>
</organism>
<dbReference type="EMBL" id="WNKU01000002">
    <property type="protein sequence ID" value="MTV48037.1"/>
    <property type="molecule type" value="Genomic_DNA"/>
</dbReference>
<sequence>MIYATIALMLFIGVVIMAELRENKTYRKPSGLDPVAVRRLVGQNNSRDRIIPSRQNPFHGHSVES</sequence>
<dbReference type="RefSeq" id="WP_155475132.1">
    <property type="nucleotide sequence ID" value="NZ_WNKU01000002.1"/>
</dbReference>
<evidence type="ECO:0000313" key="3">
    <source>
        <dbReference type="Proteomes" id="UP000430670"/>
    </source>
</evidence>
<comment type="caution">
    <text evidence="2">The sequence shown here is derived from an EMBL/GenBank/DDBJ whole genome shotgun (WGS) entry which is preliminary data.</text>
</comment>
<reference evidence="2 3" key="1">
    <citation type="submission" date="2019-11" db="EMBL/GenBank/DDBJ databases">
        <title>Whole-genome sequence of a the green, strictly anaerobic photosynthetic bacterium Heliobacillus mobilis DSM 6151.</title>
        <authorList>
            <person name="Kyndt J.A."/>
            <person name="Meyer T.E."/>
        </authorList>
    </citation>
    <scope>NUCLEOTIDE SEQUENCE [LARGE SCALE GENOMIC DNA]</scope>
    <source>
        <strain evidence="2 3">DSM 6151</strain>
    </source>
</reference>
<evidence type="ECO:0000256" key="1">
    <source>
        <dbReference type="SAM" id="MobiDB-lite"/>
    </source>
</evidence>
<protein>
    <submittedName>
        <fullName evidence="2">Uncharacterized protein</fullName>
    </submittedName>
</protein>
<gene>
    <name evidence="2" type="ORF">GJ688_03460</name>
</gene>
<dbReference type="Proteomes" id="UP000430670">
    <property type="component" value="Unassembled WGS sequence"/>
</dbReference>
<name>A0A6I3SGW8_HELMO</name>
<evidence type="ECO:0000313" key="2">
    <source>
        <dbReference type="EMBL" id="MTV48037.1"/>
    </source>
</evidence>